<accession>A0A942SXV3</accession>
<proteinExistence type="predicted"/>
<dbReference type="InterPro" id="IPR039422">
    <property type="entry name" value="MarR/SlyA-like"/>
</dbReference>
<gene>
    <name evidence="6" type="ORF">KHB02_13460</name>
</gene>
<feature type="domain" description="HTH marR-type" evidence="5">
    <location>
        <begin position="46"/>
        <end position="184"/>
    </location>
</feature>
<evidence type="ECO:0000256" key="1">
    <source>
        <dbReference type="ARBA" id="ARBA00023015"/>
    </source>
</evidence>
<feature type="region of interest" description="Disordered" evidence="4">
    <location>
        <begin position="1"/>
        <end position="38"/>
    </location>
</feature>
<dbReference type="SUPFAM" id="SSF46785">
    <property type="entry name" value="Winged helix' DNA-binding domain"/>
    <property type="match status" value="1"/>
</dbReference>
<dbReference type="PANTHER" id="PTHR33164">
    <property type="entry name" value="TRANSCRIPTIONAL REGULATOR, MARR FAMILY"/>
    <property type="match status" value="1"/>
</dbReference>
<dbReference type="Pfam" id="PF12802">
    <property type="entry name" value="MarR_2"/>
    <property type="match status" value="1"/>
</dbReference>
<organism evidence="6">
    <name type="scientific">Neobacillus citreus</name>
    <dbReference type="NCBI Taxonomy" id="2833578"/>
    <lineage>
        <taxon>Bacteria</taxon>
        <taxon>Bacillati</taxon>
        <taxon>Bacillota</taxon>
        <taxon>Bacilli</taxon>
        <taxon>Bacillales</taxon>
        <taxon>Bacillaceae</taxon>
        <taxon>Neobacillus</taxon>
    </lineage>
</organism>
<dbReference type="GO" id="GO:0003700">
    <property type="term" value="F:DNA-binding transcription factor activity"/>
    <property type="evidence" value="ECO:0007669"/>
    <property type="project" value="InterPro"/>
</dbReference>
<keyword evidence="3" id="KW-0804">Transcription</keyword>
<sequence length="190" mass="20558">MTDTSPTTDTSRATDTSPTTDTEPVLPDDLPEAPVSPTVVLPESAPDTDLAALMTAFRVLQMQHARVLDHESVARGLNPTDTRFVFFLAAADGEGVTPKQAGEYLELSTGAMTSLVDRLERRGHIERRPNPQDRRSILIHLTPSGAEIAREIGGVYRDAFREVVAPEDRIRLAQAFDGLGAALARRSAAV</sequence>
<dbReference type="SMART" id="SM00347">
    <property type="entry name" value="HTH_MARR"/>
    <property type="match status" value="1"/>
</dbReference>
<evidence type="ECO:0000256" key="2">
    <source>
        <dbReference type="ARBA" id="ARBA00023125"/>
    </source>
</evidence>
<dbReference type="GO" id="GO:0003677">
    <property type="term" value="F:DNA binding"/>
    <property type="evidence" value="ECO:0007669"/>
    <property type="project" value="UniProtKB-KW"/>
</dbReference>
<dbReference type="PANTHER" id="PTHR33164:SF43">
    <property type="entry name" value="HTH-TYPE TRANSCRIPTIONAL REPRESSOR YETL"/>
    <property type="match status" value="1"/>
</dbReference>
<dbReference type="Gene3D" id="1.10.10.10">
    <property type="entry name" value="Winged helix-like DNA-binding domain superfamily/Winged helix DNA-binding domain"/>
    <property type="match status" value="1"/>
</dbReference>
<dbReference type="PROSITE" id="PS50995">
    <property type="entry name" value="HTH_MARR_2"/>
    <property type="match status" value="1"/>
</dbReference>
<dbReference type="GO" id="GO:0006950">
    <property type="term" value="P:response to stress"/>
    <property type="evidence" value="ECO:0007669"/>
    <property type="project" value="TreeGrafter"/>
</dbReference>
<protein>
    <submittedName>
        <fullName evidence="6">MarR family transcriptional regulator</fullName>
    </submittedName>
</protein>
<dbReference type="PROSITE" id="PS01117">
    <property type="entry name" value="HTH_MARR_1"/>
    <property type="match status" value="1"/>
</dbReference>
<name>A0A942SXV3_9BACI</name>
<dbReference type="EMBL" id="JAGYPE010000002">
    <property type="protein sequence ID" value="MBS4182400.1"/>
    <property type="molecule type" value="Genomic_DNA"/>
</dbReference>
<keyword evidence="1" id="KW-0805">Transcription regulation</keyword>
<evidence type="ECO:0000259" key="5">
    <source>
        <dbReference type="PROSITE" id="PS50995"/>
    </source>
</evidence>
<evidence type="ECO:0000256" key="3">
    <source>
        <dbReference type="ARBA" id="ARBA00023163"/>
    </source>
</evidence>
<dbReference type="InterPro" id="IPR036388">
    <property type="entry name" value="WH-like_DNA-bd_sf"/>
</dbReference>
<dbReference type="InterPro" id="IPR000835">
    <property type="entry name" value="HTH_MarR-typ"/>
</dbReference>
<dbReference type="InterPro" id="IPR023187">
    <property type="entry name" value="Tscrpt_reg_MarR-type_CS"/>
</dbReference>
<dbReference type="PRINTS" id="PR00598">
    <property type="entry name" value="HTHMARR"/>
</dbReference>
<evidence type="ECO:0000313" key="6">
    <source>
        <dbReference type="EMBL" id="MBS4182400.1"/>
    </source>
</evidence>
<dbReference type="InterPro" id="IPR036390">
    <property type="entry name" value="WH_DNA-bd_sf"/>
</dbReference>
<dbReference type="AlphaFoldDB" id="A0A942SXV3"/>
<keyword evidence="2" id="KW-0238">DNA-binding</keyword>
<reference evidence="6" key="1">
    <citation type="submission" date="2021-05" db="EMBL/GenBank/DDBJ databases">
        <title>Novel Bacillus species.</title>
        <authorList>
            <person name="Liu G."/>
        </authorList>
    </citation>
    <scope>NUCLEOTIDE SEQUENCE</scope>
    <source>
        <strain evidence="6">FJAT-50051</strain>
    </source>
</reference>
<evidence type="ECO:0000256" key="4">
    <source>
        <dbReference type="SAM" id="MobiDB-lite"/>
    </source>
</evidence>
<feature type="compositionally biased region" description="Polar residues" evidence="4">
    <location>
        <begin position="1"/>
        <end position="22"/>
    </location>
</feature>
<comment type="caution">
    <text evidence="6">The sequence shown here is derived from an EMBL/GenBank/DDBJ whole genome shotgun (WGS) entry which is preliminary data.</text>
</comment>